<dbReference type="Pfam" id="PF00264">
    <property type="entry name" value="Tyrosinase"/>
    <property type="match status" value="1"/>
</dbReference>
<evidence type="ECO:0000259" key="2">
    <source>
        <dbReference type="PROSITE" id="PS00497"/>
    </source>
</evidence>
<name>A0A7J7BZA5_TRIWF</name>
<keyword evidence="1" id="KW-0479">Metal-binding</keyword>
<organism evidence="3 4">
    <name type="scientific">Tripterygium wilfordii</name>
    <name type="common">Thunder God vine</name>
    <dbReference type="NCBI Taxonomy" id="458696"/>
    <lineage>
        <taxon>Eukaryota</taxon>
        <taxon>Viridiplantae</taxon>
        <taxon>Streptophyta</taxon>
        <taxon>Embryophyta</taxon>
        <taxon>Tracheophyta</taxon>
        <taxon>Spermatophyta</taxon>
        <taxon>Magnoliopsida</taxon>
        <taxon>eudicotyledons</taxon>
        <taxon>Gunneridae</taxon>
        <taxon>Pentapetalae</taxon>
        <taxon>rosids</taxon>
        <taxon>fabids</taxon>
        <taxon>Celastrales</taxon>
        <taxon>Celastraceae</taxon>
        <taxon>Tripterygium</taxon>
    </lineage>
</organism>
<dbReference type="InterPro" id="IPR050316">
    <property type="entry name" value="Tyrosinase/Hemocyanin"/>
</dbReference>
<sequence>MKSLPYDDPRSFMRQADMHCLYCTGAYNQQHTNYPLNIHGSWLFFPWHRMMMYFHERILRSLIANDTFALPFWAWDIPDGMMTPEMYLNEPFTNHRCDTSHFSNVVDLNYGCKKYNCPERGLSS</sequence>
<dbReference type="Gene3D" id="1.10.1280.10">
    <property type="entry name" value="Di-copper center containing domain from catechol oxidase"/>
    <property type="match status" value="1"/>
</dbReference>
<evidence type="ECO:0000313" key="3">
    <source>
        <dbReference type="EMBL" id="KAF5727201.1"/>
    </source>
</evidence>
<keyword evidence="4" id="KW-1185">Reference proteome</keyword>
<dbReference type="InParanoid" id="A0A7J7BZA5"/>
<evidence type="ECO:0000313" key="4">
    <source>
        <dbReference type="Proteomes" id="UP000593562"/>
    </source>
</evidence>
<proteinExistence type="predicted"/>
<comment type="caution">
    <text evidence="3">The sequence shown here is derived from an EMBL/GenBank/DDBJ whole genome shotgun (WGS) entry which is preliminary data.</text>
</comment>
<dbReference type="AlphaFoldDB" id="A0A7J7BZA5"/>
<dbReference type="PROSITE" id="PS00497">
    <property type="entry name" value="TYROSINASE_1"/>
    <property type="match status" value="1"/>
</dbReference>
<reference evidence="3 4" key="1">
    <citation type="journal article" date="2020" name="Nat. Commun.">
        <title>Genome of Tripterygium wilfordii and identification of cytochrome P450 involved in triptolide biosynthesis.</title>
        <authorList>
            <person name="Tu L."/>
            <person name="Su P."/>
            <person name="Zhang Z."/>
            <person name="Gao L."/>
            <person name="Wang J."/>
            <person name="Hu T."/>
            <person name="Zhou J."/>
            <person name="Zhang Y."/>
            <person name="Zhao Y."/>
            <person name="Liu Y."/>
            <person name="Song Y."/>
            <person name="Tong Y."/>
            <person name="Lu Y."/>
            <person name="Yang J."/>
            <person name="Xu C."/>
            <person name="Jia M."/>
            <person name="Peters R.J."/>
            <person name="Huang L."/>
            <person name="Gao W."/>
        </authorList>
    </citation>
    <scope>NUCLEOTIDE SEQUENCE [LARGE SCALE GENOMIC DNA]</scope>
    <source>
        <strain evidence="4">cv. XIE 37</strain>
        <tissue evidence="3">Leaf</tissue>
    </source>
</reference>
<dbReference type="InterPro" id="IPR002227">
    <property type="entry name" value="Tyrosinase_Cu-bd"/>
</dbReference>
<dbReference type="PANTHER" id="PTHR11474">
    <property type="entry name" value="TYROSINASE FAMILY MEMBER"/>
    <property type="match status" value="1"/>
</dbReference>
<protein>
    <submittedName>
        <fullName evidence="3">Aureusidin synthase-like</fullName>
    </submittedName>
</protein>
<dbReference type="Proteomes" id="UP000593562">
    <property type="component" value="Unassembled WGS sequence"/>
</dbReference>
<dbReference type="EMBL" id="JAAARO010000022">
    <property type="protein sequence ID" value="KAF5727201.1"/>
    <property type="molecule type" value="Genomic_DNA"/>
</dbReference>
<evidence type="ECO:0000256" key="1">
    <source>
        <dbReference type="ARBA" id="ARBA00022723"/>
    </source>
</evidence>
<dbReference type="PANTHER" id="PTHR11474:SF128">
    <property type="entry name" value="AUREUSIDIN SYNTHASE-LIKE"/>
    <property type="match status" value="1"/>
</dbReference>
<dbReference type="SUPFAM" id="SSF48056">
    <property type="entry name" value="Di-copper centre-containing domain"/>
    <property type="match status" value="1"/>
</dbReference>
<gene>
    <name evidence="3" type="ORF">HS088_TW22G00889</name>
</gene>
<feature type="domain" description="Tyrosinase copper-binding" evidence="2">
    <location>
        <begin position="39"/>
        <end position="56"/>
    </location>
</feature>
<accession>A0A7J7BZA5</accession>
<dbReference type="InterPro" id="IPR008922">
    <property type="entry name" value="Di-copper_centre_dom_sf"/>
</dbReference>
<dbReference type="GO" id="GO:0046872">
    <property type="term" value="F:metal ion binding"/>
    <property type="evidence" value="ECO:0007669"/>
    <property type="project" value="UniProtKB-KW"/>
</dbReference>
<dbReference type="GO" id="GO:0016491">
    <property type="term" value="F:oxidoreductase activity"/>
    <property type="evidence" value="ECO:0007669"/>
    <property type="project" value="InterPro"/>
</dbReference>